<name>A0A6J7CSF7_9ZZZZ</name>
<gene>
    <name evidence="4" type="ORF">UFOPK3402_00194</name>
</gene>
<dbReference type="InterPro" id="IPR029058">
    <property type="entry name" value="AB_hydrolase_fold"/>
</dbReference>
<reference evidence="4" key="1">
    <citation type="submission" date="2020-05" db="EMBL/GenBank/DDBJ databases">
        <authorList>
            <person name="Chiriac C."/>
            <person name="Salcher M."/>
            <person name="Ghai R."/>
            <person name="Kavagutti S V."/>
        </authorList>
    </citation>
    <scope>NUCLEOTIDE SEQUENCE</scope>
</reference>
<feature type="domain" description="BD-FAE-like" evidence="3">
    <location>
        <begin position="32"/>
        <end position="209"/>
    </location>
</feature>
<keyword evidence="1" id="KW-0378">Hydrolase</keyword>
<accession>A0A6J7CSF7</accession>
<feature type="region of interest" description="Disordered" evidence="2">
    <location>
        <begin position="1"/>
        <end position="23"/>
    </location>
</feature>
<dbReference type="Gene3D" id="3.40.50.1820">
    <property type="entry name" value="alpha/beta hydrolase"/>
    <property type="match status" value="1"/>
</dbReference>
<dbReference type="GO" id="GO:0016787">
    <property type="term" value="F:hydrolase activity"/>
    <property type="evidence" value="ECO:0007669"/>
    <property type="project" value="UniProtKB-KW"/>
</dbReference>
<dbReference type="AlphaFoldDB" id="A0A6J7CSF7"/>
<dbReference type="PANTHER" id="PTHR48081:SF33">
    <property type="entry name" value="KYNURENINE FORMAMIDASE"/>
    <property type="match status" value="1"/>
</dbReference>
<evidence type="ECO:0000256" key="2">
    <source>
        <dbReference type="SAM" id="MobiDB-lite"/>
    </source>
</evidence>
<sequence length="252" mass="26364">MSGIEDHSILDAPQPDPDSTLQFGPAPENVADIFLPDGDHVPSSRRLIVFIHGGFWRPAYDRIHARRLVRALASDGFAVASIEYRRTPGSPDAAIDDVLLALARLPSLLTLPVRKPALIGHSAGGQLALLAAIRCPNTVAGVVALAPVGDLQMAQTLDLGSGAVRAFLGGDAETRDDLNPAANGAPLLPVAVVQGLNDSIVPPSVARSLQASWGAGLRLILVPDTAHFDLIDPTSSTWPTVLAEARRVASAD</sequence>
<evidence type="ECO:0000313" key="4">
    <source>
        <dbReference type="EMBL" id="CAB4860706.1"/>
    </source>
</evidence>
<organism evidence="4">
    <name type="scientific">freshwater metagenome</name>
    <dbReference type="NCBI Taxonomy" id="449393"/>
    <lineage>
        <taxon>unclassified sequences</taxon>
        <taxon>metagenomes</taxon>
        <taxon>ecological metagenomes</taxon>
    </lineage>
</organism>
<protein>
    <submittedName>
        <fullName evidence="4">Unannotated protein</fullName>
    </submittedName>
</protein>
<evidence type="ECO:0000256" key="1">
    <source>
        <dbReference type="ARBA" id="ARBA00022801"/>
    </source>
</evidence>
<dbReference type="SUPFAM" id="SSF53474">
    <property type="entry name" value="alpha/beta-Hydrolases"/>
    <property type="match status" value="1"/>
</dbReference>
<dbReference type="EMBL" id="CAFBLS010000014">
    <property type="protein sequence ID" value="CAB4860706.1"/>
    <property type="molecule type" value="Genomic_DNA"/>
</dbReference>
<evidence type="ECO:0000259" key="3">
    <source>
        <dbReference type="Pfam" id="PF20434"/>
    </source>
</evidence>
<dbReference type="Pfam" id="PF20434">
    <property type="entry name" value="BD-FAE"/>
    <property type="match status" value="1"/>
</dbReference>
<proteinExistence type="predicted"/>
<dbReference type="PANTHER" id="PTHR48081">
    <property type="entry name" value="AB HYDROLASE SUPERFAMILY PROTEIN C4A8.06C"/>
    <property type="match status" value="1"/>
</dbReference>
<dbReference type="InterPro" id="IPR049492">
    <property type="entry name" value="BD-FAE-like_dom"/>
</dbReference>
<dbReference type="InterPro" id="IPR050300">
    <property type="entry name" value="GDXG_lipolytic_enzyme"/>
</dbReference>